<accession>A0A0C2WE33</accession>
<evidence type="ECO:0000259" key="1">
    <source>
        <dbReference type="Pfam" id="PF20236"/>
    </source>
</evidence>
<dbReference type="InterPro" id="IPR046528">
    <property type="entry name" value="DUF6593"/>
</dbReference>
<dbReference type="Pfam" id="PF20236">
    <property type="entry name" value="DUF6593"/>
    <property type="match status" value="1"/>
</dbReference>
<dbReference type="InParanoid" id="A0A0C2WE33"/>
<organism evidence="2 3">
    <name type="scientific">Amanita muscaria (strain Koide BX008)</name>
    <dbReference type="NCBI Taxonomy" id="946122"/>
    <lineage>
        <taxon>Eukaryota</taxon>
        <taxon>Fungi</taxon>
        <taxon>Dikarya</taxon>
        <taxon>Basidiomycota</taxon>
        <taxon>Agaricomycotina</taxon>
        <taxon>Agaricomycetes</taxon>
        <taxon>Agaricomycetidae</taxon>
        <taxon>Agaricales</taxon>
        <taxon>Pluteineae</taxon>
        <taxon>Amanitaceae</taxon>
        <taxon>Amanita</taxon>
    </lineage>
</organism>
<feature type="domain" description="DUF6593" evidence="1">
    <location>
        <begin position="6"/>
        <end position="159"/>
    </location>
</feature>
<dbReference type="HOGENOM" id="CLU_084280_4_1_1"/>
<proteinExistence type="predicted"/>
<keyword evidence="3" id="KW-1185">Reference proteome</keyword>
<evidence type="ECO:0000313" key="2">
    <source>
        <dbReference type="EMBL" id="KIL54851.1"/>
    </source>
</evidence>
<gene>
    <name evidence="2" type="ORF">M378DRAFT_677925</name>
</gene>
<dbReference type="OrthoDB" id="3360976at2759"/>
<dbReference type="AlphaFoldDB" id="A0A0C2WE33"/>
<reference evidence="2 3" key="1">
    <citation type="submission" date="2014-04" db="EMBL/GenBank/DDBJ databases">
        <title>Evolutionary Origins and Diversification of the Mycorrhizal Mutualists.</title>
        <authorList>
            <consortium name="DOE Joint Genome Institute"/>
            <consortium name="Mycorrhizal Genomics Consortium"/>
            <person name="Kohler A."/>
            <person name="Kuo A."/>
            <person name="Nagy L.G."/>
            <person name="Floudas D."/>
            <person name="Copeland A."/>
            <person name="Barry K.W."/>
            <person name="Cichocki N."/>
            <person name="Veneault-Fourrey C."/>
            <person name="LaButti K."/>
            <person name="Lindquist E.A."/>
            <person name="Lipzen A."/>
            <person name="Lundell T."/>
            <person name="Morin E."/>
            <person name="Murat C."/>
            <person name="Riley R."/>
            <person name="Ohm R."/>
            <person name="Sun H."/>
            <person name="Tunlid A."/>
            <person name="Henrissat B."/>
            <person name="Grigoriev I.V."/>
            <person name="Hibbett D.S."/>
            <person name="Martin F."/>
        </authorList>
    </citation>
    <scope>NUCLEOTIDE SEQUENCE [LARGE SCALE GENOMIC DNA]</scope>
    <source>
        <strain evidence="2 3">Koide BX008</strain>
    </source>
</reference>
<dbReference type="EMBL" id="KN818616">
    <property type="protein sequence ID" value="KIL54851.1"/>
    <property type="molecule type" value="Genomic_DNA"/>
</dbReference>
<dbReference type="Proteomes" id="UP000054549">
    <property type="component" value="Unassembled WGS sequence"/>
</dbReference>
<evidence type="ECO:0000313" key="3">
    <source>
        <dbReference type="Proteomes" id="UP000054549"/>
    </source>
</evidence>
<protein>
    <recommendedName>
        <fullName evidence="1">DUF6593 domain-containing protein</fullName>
    </recommendedName>
</protein>
<name>A0A0C2WE33_AMAMK</name>
<sequence length="182" mass="20358">MNCSYVNNDDQVLYVVETPNTGRFRTVSTVKRTTSSKNGPDSSTDNFTNVGELVYNHSSSRSFIRLGGQEYGTSRFFSKVGWKNDLVFTGPESVEYKWRLGNKTLQLVRRNADKTPIALFHPESIESPSRKPPASLEIFSEGAHMVDLIIITYVFAQKEYDSRASSPEGTVNVLNAMLGICM</sequence>